<organism evidence="2 3">
    <name type="scientific">Candidatus Gallipaludibacter merdavium</name>
    <dbReference type="NCBI Taxonomy" id="2840839"/>
    <lineage>
        <taxon>Bacteria</taxon>
        <taxon>Pseudomonadati</taxon>
        <taxon>Bacteroidota</taxon>
        <taxon>Bacteroidia</taxon>
        <taxon>Bacteroidales</taxon>
        <taxon>Candidatus Gallipaludibacter</taxon>
    </lineage>
</organism>
<feature type="transmembrane region" description="Helical" evidence="1">
    <location>
        <begin position="135"/>
        <end position="157"/>
    </location>
</feature>
<dbReference type="Pfam" id="PF16357">
    <property type="entry name" value="PepSY_TM_like_2"/>
    <property type="match status" value="1"/>
</dbReference>
<gene>
    <name evidence="2" type="ORF">IAA73_10610</name>
</gene>
<dbReference type="Proteomes" id="UP000823641">
    <property type="component" value="Unassembled WGS sequence"/>
</dbReference>
<proteinExistence type="predicted"/>
<keyword evidence="1" id="KW-0812">Transmembrane</keyword>
<feature type="transmembrane region" description="Helical" evidence="1">
    <location>
        <begin position="164"/>
        <end position="184"/>
    </location>
</feature>
<dbReference type="InterPro" id="IPR032307">
    <property type="entry name" value="PepSY_TM-like_2"/>
</dbReference>
<comment type="caution">
    <text evidence="2">The sequence shown here is derived from an EMBL/GenBank/DDBJ whole genome shotgun (WGS) entry which is preliminary data.</text>
</comment>
<evidence type="ECO:0000313" key="2">
    <source>
        <dbReference type="EMBL" id="MBO8460761.1"/>
    </source>
</evidence>
<dbReference type="PANTHER" id="PTHR40115:SF1">
    <property type="entry name" value="INNER MEMBRANE PROTEIN WITH PEPSY TM HELIX"/>
    <property type="match status" value="1"/>
</dbReference>
<evidence type="ECO:0000256" key="1">
    <source>
        <dbReference type="SAM" id="Phobius"/>
    </source>
</evidence>
<dbReference type="AlphaFoldDB" id="A0A9D9HV95"/>
<dbReference type="PANTHER" id="PTHR40115">
    <property type="entry name" value="INNER MEMBRANE PROTEIN WITH PEPSY TM HELIX"/>
    <property type="match status" value="1"/>
</dbReference>
<dbReference type="EMBL" id="JADIMG010000097">
    <property type="protein sequence ID" value="MBO8460761.1"/>
    <property type="molecule type" value="Genomic_DNA"/>
</dbReference>
<sequence>MNANLRKFCRWIHRDLSFLFSGMLLVYAISGIALNHKDTYNSQYSIERQTFQVEKELLSDGEITPNTVLAILQPLGEEANFTQHYFPESNRMKVFLKGGSNLEVDLLTGQAVLESVKRRPIMGALSKLHYNPGKAWTVFSDVFAGALVLIIISGLLMLKGRHGLWGIGGIELLVGILLPLLFLFL</sequence>
<keyword evidence="1" id="KW-1133">Transmembrane helix</keyword>
<reference evidence="2" key="1">
    <citation type="submission" date="2020-10" db="EMBL/GenBank/DDBJ databases">
        <authorList>
            <person name="Gilroy R."/>
        </authorList>
    </citation>
    <scope>NUCLEOTIDE SEQUENCE</scope>
    <source>
        <strain evidence="2">G3-3990</strain>
    </source>
</reference>
<name>A0A9D9HV95_9BACT</name>
<keyword evidence="1" id="KW-0472">Membrane</keyword>
<accession>A0A9D9HV95</accession>
<evidence type="ECO:0000313" key="3">
    <source>
        <dbReference type="Proteomes" id="UP000823641"/>
    </source>
</evidence>
<protein>
    <submittedName>
        <fullName evidence="2">PepSY-associated TM helix domain-containing protein</fullName>
    </submittedName>
</protein>
<feature type="transmembrane region" description="Helical" evidence="1">
    <location>
        <begin position="16"/>
        <end position="34"/>
    </location>
</feature>
<reference evidence="2" key="2">
    <citation type="journal article" date="2021" name="PeerJ">
        <title>Extensive microbial diversity within the chicken gut microbiome revealed by metagenomics and culture.</title>
        <authorList>
            <person name="Gilroy R."/>
            <person name="Ravi A."/>
            <person name="Getino M."/>
            <person name="Pursley I."/>
            <person name="Horton D.L."/>
            <person name="Alikhan N.F."/>
            <person name="Baker D."/>
            <person name="Gharbi K."/>
            <person name="Hall N."/>
            <person name="Watson M."/>
            <person name="Adriaenssens E.M."/>
            <person name="Foster-Nyarko E."/>
            <person name="Jarju S."/>
            <person name="Secka A."/>
            <person name="Antonio M."/>
            <person name="Oren A."/>
            <person name="Chaudhuri R.R."/>
            <person name="La Ragione R."/>
            <person name="Hildebrand F."/>
            <person name="Pallen M.J."/>
        </authorList>
    </citation>
    <scope>NUCLEOTIDE SEQUENCE</scope>
    <source>
        <strain evidence="2">G3-3990</strain>
    </source>
</reference>